<dbReference type="SUPFAM" id="SSF55174">
    <property type="entry name" value="Alpha-L RNA-binding motif"/>
    <property type="match status" value="1"/>
</dbReference>
<dbReference type="GO" id="GO:0003723">
    <property type="term" value="F:RNA binding"/>
    <property type="evidence" value="ECO:0007669"/>
    <property type="project" value="UniProtKB-KW"/>
</dbReference>
<evidence type="ECO:0000313" key="3">
    <source>
        <dbReference type="EMBL" id="GED68702.1"/>
    </source>
</evidence>
<dbReference type="CDD" id="cd00165">
    <property type="entry name" value="S4"/>
    <property type="match status" value="1"/>
</dbReference>
<dbReference type="PATRIC" id="fig|54915.3.peg.5085"/>
<dbReference type="Proteomes" id="UP000319578">
    <property type="component" value="Unassembled WGS sequence"/>
</dbReference>
<reference evidence="3 6" key="3">
    <citation type="submission" date="2019-06" db="EMBL/GenBank/DDBJ databases">
        <title>Whole genome shotgun sequence of Brevibacillus reuszeri NBRC 15719.</title>
        <authorList>
            <person name="Hosoyama A."/>
            <person name="Uohara A."/>
            <person name="Ohji S."/>
            <person name="Ichikawa N."/>
        </authorList>
    </citation>
    <scope>NUCLEOTIDE SEQUENCE [LARGE SCALE GENOMIC DNA]</scope>
    <source>
        <strain evidence="3 6">NBRC 15719</strain>
    </source>
</reference>
<keyword evidence="6" id="KW-1185">Reference proteome</keyword>
<evidence type="ECO:0000259" key="2">
    <source>
        <dbReference type="SMART" id="SM00363"/>
    </source>
</evidence>
<proteinExistence type="predicted"/>
<dbReference type="Pfam" id="PF01479">
    <property type="entry name" value="S4"/>
    <property type="match status" value="1"/>
</dbReference>
<comment type="caution">
    <text evidence="4">The sequence shown here is derived from an EMBL/GenBank/DDBJ whole genome shotgun (WGS) entry which is preliminary data.</text>
</comment>
<dbReference type="Gene3D" id="3.10.290.10">
    <property type="entry name" value="RNA-binding S4 domain"/>
    <property type="match status" value="1"/>
</dbReference>
<gene>
    <name evidence="4" type="ORF">ADS79_29345</name>
    <name evidence="3" type="ORF">BRE01_24040</name>
</gene>
<evidence type="ECO:0000256" key="1">
    <source>
        <dbReference type="PROSITE-ProRule" id="PRU00182"/>
    </source>
</evidence>
<reference evidence="5" key="1">
    <citation type="submission" date="2015-07" db="EMBL/GenBank/DDBJ databases">
        <title>Genome sequencing project for genomic taxonomy and phylogenomics of Bacillus-like bacteria.</title>
        <authorList>
            <person name="Liu B."/>
            <person name="Wang J."/>
            <person name="Zhu Y."/>
            <person name="Liu G."/>
            <person name="Chen Q."/>
            <person name="Chen Z."/>
            <person name="Lan J."/>
            <person name="Che J."/>
            <person name="Ge C."/>
            <person name="Shi H."/>
            <person name="Pan Z."/>
            <person name="Liu X."/>
        </authorList>
    </citation>
    <scope>NUCLEOTIDE SEQUENCE [LARGE SCALE GENOMIC DNA]</scope>
    <source>
        <strain evidence="5">DSM 9887</strain>
    </source>
</reference>
<dbReference type="EMBL" id="LGIQ01000011">
    <property type="protein sequence ID" value="KNB69938.1"/>
    <property type="molecule type" value="Genomic_DNA"/>
</dbReference>
<dbReference type="EMBL" id="BJON01000009">
    <property type="protein sequence ID" value="GED68702.1"/>
    <property type="molecule type" value="Genomic_DNA"/>
</dbReference>
<evidence type="ECO:0000313" key="6">
    <source>
        <dbReference type="Proteomes" id="UP000319578"/>
    </source>
</evidence>
<accession>A0A0K9YMF9</accession>
<dbReference type="PROSITE" id="PS50889">
    <property type="entry name" value="S4"/>
    <property type="match status" value="1"/>
</dbReference>
<evidence type="ECO:0000313" key="4">
    <source>
        <dbReference type="EMBL" id="KNB69938.1"/>
    </source>
</evidence>
<dbReference type="InterPro" id="IPR002942">
    <property type="entry name" value="S4_RNA-bd"/>
</dbReference>
<dbReference type="RefSeq" id="WP_049741976.1">
    <property type="nucleotide sequence ID" value="NZ_BJON01000009.1"/>
</dbReference>
<keyword evidence="1" id="KW-0694">RNA-binding</keyword>
<sequence>MLTNEHTWVLIENKQEQEVLRYCSNCGRTVPFLDTMIRRHNSNGKNVYRFAIYKCVKNHTWNEKLATYKAYTDHREVLDAETFEQPFELPRLHLSQYLENGVQEVTILIEHVEGRFRIDKLLAEQIEGWSRNQVIHRIKAGQILVNHQIVKPGFTLSARDTIKIRVL</sequence>
<dbReference type="InterPro" id="IPR036986">
    <property type="entry name" value="S4_RNA-bd_sf"/>
</dbReference>
<protein>
    <submittedName>
        <fullName evidence="4">Cytoplasmic protein</fullName>
    </submittedName>
</protein>
<organism evidence="4 5">
    <name type="scientific">Brevibacillus reuszeri</name>
    <dbReference type="NCBI Taxonomy" id="54915"/>
    <lineage>
        <taxon>Bacteria</taxon>
        <taxon>Bacillati</taxon>
        <taxon>Bacillota</taxon>
        <taxon>Bacilli</taxon>
        <taxon>Bacillales</taxon>
        <taxon>Paenibacillaceae</taxon>
        <taxon>Brevibacillus</taxon>
    </lineage>
</organism>
<dbReference type="SMART" id="SM00363">
    <property type="entry name" value="S4"/>
    <property type="match status" value="1"/>
</dbReference>
<dbReference type="Proteomes" id="UP000036834">
    <property type="component" value="Unassembled WGS sequence"/>
</dbReference>
<reference evidence="4" key="2">
    <citation type="submission" date="2015-07" db="EMBL/GenBank/DDBJ databases">
        <title>MeaNS - Measles Nucleotide Surveillance Program.</title>
        <authorList>
            <person name="Tran T."/>
            <person name="Druce J."/>
        </authorList>
    </citation>
    <scope>NUCLEOTIDE SEQUENCE</scope>
    <source>
        <strain evidence="4">DSM 9887</strain>
    </source>
</reference>
<name>A0A0K9YMF9_9BACL</name>
<evidence type="ECO:0000313" key="5">
    <source>
        <dbReference type="Proteomes" id="UP000036834"/>
    </source>
</evidence>
<dbReference type="OrthoDB" id="9810886at2"/>
<feature type="domain" description="RNA-binding S4" evidence="2">
    <location>
        <begin position="116"/>
        <end position="166"/>
    </location>
</feature>
<dbReference type="AlphaFoldDB" id="A0A0K9YMF9"/>